<dbReference type="PANTHER" id="PTHR12271:SF66">
    <property type="entry name" value="TERMINAL URIDYLYLTRANSFERASE TAILOR"/>
    <property type="match status" value="1"/>
</dbReference>
<keyword evidence="4" id="KW-0479">Metal-binding</keyword>
<accession>A0AAV8VIM2</accession>
<evidence type="ECO:0000313" key="10">
    <source>
        <dbReference type="EMBL" id="KAJ8913947.1"/>
    </source>
</evidence>
<dbReference type="GO" id="GO:0050265">
    <property type="term" value="F:RNA uridylyltransferase activity"/>
    <property type="evidence" value="ECO:0007669"/>
    <property type="project" value="TreeGrafter"/>
</dbReference>
<dbReference type="InterPro" id="IPR043519">
    <property type="entry name" value="NT_sf"/>
</dbReference>
<gene>
    <name evidence="10" type="ORF">NQ315_015184</name>
</gene>
<feature type="domain" description="PAP-associated" evidence="8">
    <location>
        <begin position="823"/>
        <end position="897"/>
    </location>
</feature>
<sequence>MDNMEKDIMSTENIVNLLEEGLYSKKPIPGTLSVTDVTSKILEFSQFLNGVGRITLFHSDKSDSEELVTLLLTLKKSVKYALNEIGYSRNKAKFEYTCLKCSEPFDLDSNQNFWTSLQSHEHTEHLYDQFLNGTLDNLTEDFANVCMNKPNGHFYPIPGPSTSEFANENTDSGIDNDNIDSNEIYETDINEASEVDHRESNNADYNPEILKNSEHTEKDVNSFRFNFVLTYDDVIENKIYPDRLMKTIRKYDKIKEYTMQKAGPFRAVCLLCCCDVVTKSKICKFALDSHATGQRHLKFASNPENVENLKKYHEVWLNQEPMYQAHQVYFKPVNSCLKCDLCNTYVHYDEALIHIGTNPHKKKVLDMFEKKINTFFLMELQVQVYGIIVAADKEIKNEKPVAKPKTRKENTDTDSSSSAVQDPKENKHNIIKSVDNLTSENVLDLLPNRFKVNVKYFKESGNALLCFLCGVTVSKNVDNIKKHINTSLHATESGFSLEKYSYFCEICNVKVSNEAAWVAHFTKGPNRHANMAESRKAKTTEYECTVCNTVIYGDELSLSRHLSVGLKREKKTKAAAEIKLPGPVIRLFQSEELIEAEAHKLASEANNVLICNSLTKECCARLEAALSATFEGCKAYPFGSRVSGLGDKNSDFDIFMDTGDMYMGYKNQDAMAQVQIVRKVYSALGKLDEFVDLLQIPTARTPIVRVYHLPTDIDCDLSFRHGLSVENTKFIRFCLDLQPITQSFILLLKKWSQINNFSENIAMYALYLMAIFYLQVNNYLLSVRKLRELNPRKPLVINGWETINYTMPLEEIKTYVDPYPHSVSKLLKDFFAYYAKFNYSQEVICPLMGHTIPKNLFLLGTLPEEMKAYLTQLQGEEPEEFRTRSSICIQDPFDLSHNLSKACGFGVLNKFKTMCDLTFKHLNDFV</sequence>
<protein>
    <submittedName>
        <fullName evidence="10">Uncharacterized protein</fullName>
    </submittedName>
</protein>
<evidence type="ECO:0000256" key="5">
    <source>
        <dbReference type="ARBA" id="ARBA00022842"/>
    </source>
</evidence>
<dbReference type="GO" id="GO:0046872">
    <property type="term" value="F:metal ion binding"/>
    <property type="evidence" value="ECO:0007669"/>
    <property type="project" value="UniProtKB-KW"/>
</dbReference>
<organism evidence="10 11">
    <name type="scientific">Exocentrus adspersus</name>
    <dbReference type="NCBI Taxonomy" id="1586481"/>
    <lineage>
        <taxon>Eukaryota</taxon>
        <taxon>Metazoa</taxon>
        <taxon>Ecdysozoa</taxon>
        <taxon>Arthropoda</taxon>
        <taxon>Hexapoda</taxon>
        <taxon>Insecta</taxon>
        <taxon>Pterygota</taxon>
        <taxon>Neoptera</taxon>
        <taxon>Endopterygota</taxon>
        <taxon>Coleoptera</taxon>
        <taxon>Polyphaga</taxon>
        <taxon>Cucujiformia</taxon>
        <taxon>Chrysomeloidea</taxon>
        <taxon>Cerambycidae</taxon>
        <taxon>Lamiinae</taxon>
        <taxon>Acanthocinini</taxon>
        <taxon>Exocentrus</taxon>
    </lineage>
</organism>
<comment type="cofactor">
    <cofactor evidence="1">
        <name>Mn(2+)</name>
        <dbReference type="ChEBI" id="CHEBI:29035"/>
    </cofactor>
</comment>
<evidence type="ECO:0000256" key="1">
    <source>
        <dbReference type="ARBA" id="ARBA00001936"/>
    </source>
</evidence>
<dbReference type="Pfam" id="PF22600">
    <property type="entry name" value="MTPAP-like_central"/>
    <property type="match status" value="1"/>
</dbReference>
<dbReference type="AlphaFoldDB" id="A0AAV8VIM2"/>
<keyword evidence="3" id="KW-0808">Transferase</keyword>
<evidence type="ECO:0000313" key="11">
    <source>
        <dbReference type="Proteomes" id="UP001159042"/>
    </source>
</evidence>
<evidence type="ECO:0000256" key="6">
    <source>
        <dbReference type="SAM" id="MobiDB-lite"/>
    </source>
</evidence>
<reference evidence="10 11" key="1">
    <citation type="journal article" date="2023" name="Insect Mol. Biol.">
        <title>Genome sequencing provides insights into the evolution of gene families encoding plant cell wall-degrading enzymes in longhorned beetles.</title>
        <authorList>
            <person name="Shin N.R."/>
            <person name="Okamura Y."/>
            <person name="Kirsch R."/>
            <person name="Pauchet Y."/>
        </authorList>
    </citation>
    <scope>NUCLEOTIDE SEQUENCE [LARGE SCALE GENOMIC DNA]</scope>
    <source>
        <strain evidence="10">EAD_L_NR</strain>
    </source>
</reference>
<dbReference type="EMBL" id="JANEYG010000084">
    <property type="protein sequence ID" value="KAJ8913947.1"/>
    <property type="molecule type" value="Genomic_DNA"/>
</dbReference>
<comment type="cofactor">
    <cofactor evidence="2">
        <name>Mg(2+)</name>
        <dbReference type="ChEBI" id="CHEBI:18420"/>
    </cofactor>
</comment>
<dbReference type="Pfam" id="PF03828">
    <property type="entry name" value="PAP_assoc"/>
    <property type="match status" value="1"/>
</dbReference>
<keyword evidence="7" id="KW-0812">Transmembrane</keyword>
<evidence type="ECO:0000256" key="2">
    <source>
        <dbReference type="ARBA" id="ARBA00001946"/>
    </source>
</evidence>
<feature type="compositionally biased region" description="Basic and acidic residues" evidence="6">
    <location>
        <begin position="399"/>
        <end position="411"/>
    </location>
</feature>
<dbReference type="Gene3D" id="3.30.460.10">
    <property type="entry name" value="Beta Polymerase, domain 2"/>
    <property type="match status" value="1"/>
</dbReference>
<proteinExistence type="predicted"/>
<dbReference type="CDD" id="cd05402">
    <property type="entry name" value="NT_PAP_TUTase"/>
    <property type="match status" value="1"/>
</dbReference>
<dbReference type="GO" id="GO:1990817">
    <property type="term" value="F:poly(A) RNA polymerase activity"/>
    <property type="evidence" value="ECO:0007669"/>
    <property type="project" value="UniProtKB-ARBA"/>
</dbReference>
<dbReference type="SUPFAM" id="SSF81631">
    <property type="entry name" value="PAP/OAS1 substrate-binding domain"/>
    <property type="match status" value="1"/>
</dbReference>
<evidence type="ECO:0000256" key="3">
    <source>
        <dbReference type="ARBA" id="ARBA00022679"/>
    </source>
</evidence>
<dbReference type="InterPro" id="IPR054708">
    <property type="entry name" value="MTPAP-like_central"/>
</dbReference>
<keyword evidence="7" id="KW-0472">Membrane</keyword>
<keyword evidence="5" id="KW-0460">Magnesium</keyword>
<dbReference type="InterPro" id="IPR002058">
    <property type="entry name" value="PAP_assoc"/>
</dbReference>
<evidence type="ECO:0000256" key="4">
    <source>
        <dbReference type="ARBA" id="ARBA00022723"/>
    </source>
</evidence>
<feature type="transmembrane region" description="Helical" evidence="7">
    <location>
        <begin position="761"/>
        <end position="781"/>
    </location>
</feature>
<feature type="domain" description="Poly(A) RNA polymerase mitochondrial-like central palm" evidence="9">
    <location>
        <begin position="615"/>
        <end position="733"/>
    </location>
</feature>
<dbReference type="PANTHER" id="PTHR12271">
    <property type="entry name" value="POLY A POLYMERASE CID PAP -RELATED"/>
    <property type="match status" value="1"/>
</dbReference>
<keyword evidence="7" id="KW-1133">Transmembrane helix</keyword>
<dbReference type="Proteomes" id="UP001159042">
    <property type="component" value="Unassembled WGS sequence"/>
</dbReference>
<evidence type="ECO:0000259" key="8">
    <source>
        <dbReference type="Pfam" id="PF03828"/>
    </source>
</evidence>
<keyword evidence="11" id="KW-1185">Reference proteome</keyword>
<dbReference type="SUPFAM" id="SSF81301">
    <property type="entry name" value="Nucleotidyltransferase"/>
    <property type="match status" value="1"/>
</dbReference>
<name>A0AAV8VIM2_9CUCU</name>
<dbReference type="GO" id="GO:0031123">
    <property type="term" value="P:RNA 3'-end processing"/>
    <property type="evidence" value="ECO:0007669"/>
    <property type="project" value="TreeGrafter"/>
</dbReference>
<feature type="region of interest" description="Disordered" evidence="6">
    <location>
        <begin position="399"/>
        <end position="425"/>
    </location>
</feature>
<evidence type="ECO:0000256" key="7">
    <source>
        <dbReference type="SAM" id="Phobius"/>
    </source>
</evidence>
<dbReference type="Gene3D" id="1.10.1410.10">
    <property type="match status" value="1"/>
</dbReference>
<evidence type="ECO:0000259" key="9">
    <source>
        <dbReference type="Pfam" id="PF22600"/>
    </source>
</evidence>
<comment type="caution">
    <text evidence="10">The sequence shown here is derived from an EMBL/GenBank/DDBJ whole genome shotgun (WGS) entry which is preliminary data.</text>
</comment>